<dbReference type="RefSeq" id="WP_112427697.1">
    <property type="nucleotide sequence ID" value="NZ_MCIF01000002.1"/>
</dbReference>
<comment type="caution">
    <text evidence="1">The sequence shown here is derived from an EMBL/GenBank/DDBJ whole genome shotgun (WGS) entry which is preliminary data.</text>
</comment>
<gene>
    <name evidence="1" type="ORF">A4R35_06550</name>
</gene>
<organism evidence="1 2">
    <name type="scientific">Thermogemmatispora tikiterensis</name>
    <dbReference type="NCBI Taxonomy" id="1825093"/>
    <lineage>
        <taxon>Bacteria</taxon>
        <taxon>Bacillati</taxon>
        <taxon>Chloroflexota</taxon>
        <taxon>Ktedonobacteria</taxon>
        <taxon>Thermogemmatisporales</taxon>
        <taxon>Thermogemmatisporaceae</taxon>
        <taxon>Thermogemmatispora</taxon>
    </lineage>
</organism>
<dbReference type="EMBL" id="MCIF01000002">
    <property type="protein sequence ID" value="RAQ95188.1"/>
    <property type="molecule type" value="Genomic_DNA"/>
</dbReference>
<evidence type="ECO:0000313" key="1">
    <source>
        <dbReference type="EMBL" id="RAQ95188.1"/>
    </source>
</evidence>
<reference evidence="1 2" key="1">
    <citation type="submission" date="2016-08" db="EMBL/GenBank/DDBJ databases">
        <title>Analysis of Carbohydrate Active Enzymes in Thermogemmatispora T81 Reveals Carbohydrate Degradation Ability.</title>
        <authorList>
            <person name="Tomazini A."/>
            <person name="Lal S."/>
            <person name="Stott M."/>
            <person name="Henrissat B."/>
            <person name="Polikarpov I."/>
            <person name="Sparling R."/>
            <person name="Levin D.B."/>
        </authorList>
    </citation>
    <scope>NUCLEOTIDE SEQUENCE [LARGE SCALE GENOMIC DNA]</scope>
    <source>
        <strain evidence="1 2">T81</strain>
    </source>
</reference>
<keyword evidence="2" id="KW-1185">Reference proteome</keyword>
<protein>
    <submittedName>
        <fullName evidence="1">Uncharacterized protein</fullName>
    </submittedName>
</protein>
<dbReference type="AlphaFoldDB" id="A0A328VBW3"/>
<dbReference type="Proteomes" id="UP000248706">
    <property type="component" value="Unassembled WGS sequence"/>
</dbReference>
<proteinExistence type="predicted"/>
<accession>A0A328VBW3</accession>
<dbReference type="OrthoDB" id="139634at2"/>
<sequence length="475" mass="51273">MASVGMRVDLSELVEAAAAADASRLASLTRELVHSKADIDVLIGRVGMIAAHGDPEGHVILTLTAASVLSRWLHAYDHLVGESVENRLRPLPLLVQALCTASAAVRVGRGKQPTYPRPYYPGELPEGKSVGALMREAIYQNQAELAERLLFGLYATGADYRTLQSRTYEGLAMTFHQAGHPLMFAVRGYQLLDPVEWGDRAPNIIHWLAPHLPVRSEEPAWIGAVRDFIAQHSGDFEVIRRRISPPKNERALPLRTLLLSDAGPAQICQAVHEALIQGEASPRAVGSVIALAAADILNQIGDEDRAAFVEAAHGLLYAAAVRLVFAQVQDIEVVPLLFTSAVFVNELRKRLGLASGQLHQSTHHLHVGGGLLAPALLETLQGELEARDLEGAYLAARRYLNLGYEPKPLFATIGLVAAQADAAADQGHTLQIVQAAGEEFMGWPRDLTETDLSVFLRAALRAAALAPRNTLASAL</sequence>
<evidence type="ECO:0000313" key="2">
    <source>
        <dbReference type="Proteomes" id="UP000248706"/>
    </source>
</evidence>
<name>A0A328VBW3_9CHLR</name>